<protein>
    <submittedName>
        <fullName evidence="1">Uncharacterized protein</fullName>
    </submittedName>
</protein>
<sequence length="71" mass="7738">MTMSPNPSCPPPPSPWRTASPSLHRQFVTELSGRLIFSLYNLGFVNSFHFSTRAVGVKNAVCPGWTAVCSV</sequence>
<organism evidence="1 2">
    <name type="scientific">Sorghum bicolor</name>
    <name type="common">Sorghum</name>
    <name type="synonym">Sorghum vulgare</name>
    <dbReference type="NCBI Taxonomy" id="4558"/>
    <lineage>
        <taxon>Eukaryota</taxon>
        <taxon>Viridiplantae</taxon>
        <taxon>Streptophyta</taxon>
        <taxon>Embryophyta</taxon>
        <taxon>Tracheophyta</taxon>
        <taxon>Spermatophyta</taxon>
        <taxon>Magnoliopsida</taxon>
        <taxon>Liliopsida</taxon>
        <taxon>Poales</taxon>
        <taxon>Poaceae</taxon>
        <taxon>PACMAD clade</taxon>
        <taxon>Panicoideae</taxon>
        <taxon>Andropogonodae</taxon>
        <taxon>Andropogoneae</taxon>
        <taxon>Sorghinae</taxon>
        <taxon>Sorghum</taxon>
    </lineage>
</organism>
<name>A0A921Q2A1_SORBI</name>
<dbReference type="Proteomes" id="UP000807115">
    <property type="component" value="Chromosome 10"/>
</dbReference>
<evidence type="ECO:0000313" key="2">
    <source>
        <dbReference type="Proteomes" id="UP000807115"/>
    </source>
</evidence>
<dbReference type="AlphaFoldDB" id="A0A921Q2A1"/>
<gene>
    <name evidence="1" type="ORF">BDA96_10G015900</name>
</gene>
<reference evidence="1" key="1">
    <citation type="journal article" date="2019" name="BMC Genomics">
        <title>A new reference genome for Sorghum bicolor reveals high levels of sequence similarity between sweet and grain genotypes: implications for the genetics of sugar metabolism.</title>
        <authorList>
            <person name="Cooper E.A."/>
            <person name="Brenton Z.W."/>
            <person name="Flinn B.S."/>
            <person name="Jenkins J."/>
            <person name="Shu S."/>
            <person name="Flowers D."/>
            <person name="Luo F."/>
            <person name="Wang Y."/>
            <person name="Xia P."/>
            <person name="Barry K."/>
            <person name="Daum C."/>
            <person name="Lipzen A."/>
            <person name="Yoshinaga Y."/>
            <person name="Schmutz J."/>
            <person name="Saski C."/>
            <person name="Vermerris W."/>
            <person name="Kresovich S."/>
        </authorList>
    </citation>
    <scope>NUCLEOTIDE SEQUENCE</scope>
</reference>
<comment type="caution">
    <text evidence="1">The sequence shown here is derived from an EMBL/GenBank/DDBJ whole genome shotgun (WGS) entry which is preliminary data.</text>
</comment>
<accession>A0A921Q2A1</accession>
<evidence type="ECO:0000313" key="1">
    <source>
        <dbReference type="EMBL" id="KAG0512466.1"/>
    </source>
</evidence>
<proteinExistence type="predicted"/>
<reference evidence="1" key="2">
    <citation type="submission" date="2020-10" db="EMBL/GenBank/DDBJ databases">
        <authorList>
            <person name="Cooper E.A."/>
            <person name="Brenton Z.W."/>
            <person name="Flinn B.S."/>
            <person name="Jenkins J."/>
            <person name="Shu S."/>
            <person name="Flowers D."/>
            <person name="Luo F."/>
            <person name="Wang Y."/>
            <person name="Xia P."/>
            <person name="Barry K."/>
            <person name="Daum C."/>
            <person name="Lipzen A."/>
            <person name="Yoshinaga Y."/>
            <person name="Schmutz J."/>
            <person name="Saski C."/>
            <person name="Vermerris W."/>
            <person name="Kresovich S."/>
        </authorList>
    </citation>
    <scope>NUCLEOTIDE SEQUENCE</scope>
</reference>
<dbReference type="EMBL" id="CM027689">
    <property type="protein sequence ID" value="KAG0512466.1"/>
    <property type="molecule type" value="Genomic_DNA"/>
</dbReference>